<proteinExistence type="predicted"/>
<evidence type="ECO:0000256" key="1">
    <source>
        <dbReference type="SAM" id="Phobius"/>
    </source>
</evidence>
<feature type="transmembrane region" description="Helical" evidence="1">
    <location>
        <begin position="20"/>
        <end position="38"/>
    </location>
</feature>
<organism evidence="2 3">
    <name type="scientific">Photorhabdus asymbiotica</name>
    <dbReference type="NCBI Taxonomy" id="291112"/>
    <lineage>
        <taxon>Bacteria</taxon>
        <taxon>Pseudomonadati</taxon>
        <taxon>Pseudomonadota</taxon>
        <taxon>Gammaproteobacteria</taxon>
        <taxon>Enterobacterales</taxon>
        <taxon>Morganellaceae</taxon>
        <taxon>Photorhabdus</taxon>
    </lineage>
</organism>
<protein>
    <submittedName>
        <fullName evidence="2">Uncharacterized protein DUF1418</fullName>
    </submittedName>
</protein>
<evidence type="ECO:0000313" key="3">
    <source>
        <dbReference type="Proteomes" id="UP000280955"/>
    </source>
</evidence>
<comment type="caution">
    <text evidence="2">The sequence shown here is derived from an EMBL/GenBank/DDBJ whole genome shotgun (WGS) entry which is preliminary data.</text>
</comment>
<dbReference type="Pfam" id="PF07214">
    <property type="entry name" value="DUF1418"/>
    <property type="match status" value="1"/>
</dbReference>
<gene>
    <name evidence="2" type="ORF">BDD30_3301</name>
</gene>
<dbReference type="Proteomes" id="UP000280955">
    <property type="component" value="Unassembled WGS sequence"/>
</dbReference>
<accession>A0ABX9SL55</accession>
<dbReference type="RefSeq" id="WP_015834992.1">
    <property type="nucleotide sequence ID" value="NC_012962.1"/>
</dbReference>
<evidence type="ECO:0000313" key="2">
    <source>
        <dbReference type="EMBL" id="RKS56676.1"/>
    </source>
</evidence>
<sequence>MKKSNRQRRMSSLADMPKQVILLEVIGIGWLLLAYLTINDVVILTDLLMTPEAHIVMIFVGIGCLIPAAVNIIWRAVYGLSFLGIDHKKESKNKSKGIDNGKEK</sequence>
<name>A0ABX9SL55_9GAMM</name>
<feature type="transmembrane region" description="Helical" evidence="1">
    <location>
        <begin position="58"/>
        <end position="85"/>
    </location>
</feature>
<keyword evidence="1" id="KW-0812">Transmembrane</keyword>
<dbReference type="NCBIfam" id="NF007887">
    <property type="entry name" value="PRK10591.2-1"/>
    <property type="match status" value="1"/>
</dbReference>
<keyword evidence="3" id="KW-1185">Reference proteome</keyword>
<reference evidence="2 3" key="1">
    <citation type="submission" date="2018-10" db="EMBL/GenBank/DDBJ databases">
        <title>Genomic Encyclopedia of Archaeal and Bacterial Type Strains, Phase II (KMG-II): from individual species to whole genera.</title>
        <authorList>
            <person name="Goeker M."/>
        </authorList>
    </citation>
    <scope>NUCLEOTIDE SEQUENCE [LARGE SCALE GENOMIC DNA]</scope>
    <source>
        <strain evidence="2 3">DSM 15149</strain>
    </source>
</reference>
<keyword evidence="1" id="KW-0472">Membrane</keyword>
<dbReference type="EMBL" id="RBLJ01000004">
    <property type="protein sequence ID" value="RKS56676.1"/>
    <property type="molecule type" value="Genomic_DNA"/>
</dbReference>
<dbReference type="InterPro" id="IPR010815">
    <property type="entry name" value="DUF1418"/>
</dbReference>
<keyword evidence="1" id="KW-1133">Transmembrane helix</keyword>